<comment type="caution">
    <text evidence="1">The sequence shown here is derived from an EMBL/GenBank/DDBJ whole genome shotgun (WGS) entry which is preliminary data.</text>
</comment>
<proteinExistence type="predicted"/>
<dbReference type="GO" id="GO:0019171">
    <property type="term" value="F:(3R)-hydroxyacyl-[acyl-carrier-protein] dehydratase activity"/>
    <property type="evidence" value="ECO:0007669"/>
    <property type="project" value="TreeGrafter"/>
</dbReference>
<organism evidence="1 2">
    <name type="scientific">Antricoccus suffuscus</name>
    <dbReference type="NCBI Taxonomy" id="1629062"/>
    <lineage>
        <taxon>Bacteria</taxon>
        <taxon>Bacillati</taxon>
        <taxon>Actinomycetota</taxon>
        <taxon>Actinomycetes</taxon>
        <taxon>Geodermatophilales</taxon>
        <taxon>Antricoccaceae</taxon>
        <taxon>Antricoccus</taxon>
    </lineage>
</organism>
<dbReference type="OrthoDB" id="7183822at2"/>
<name>A0A2T0ZXL5_9ACTN</name>
<dbReference type="PANTHER" id="PTHR28152">
    <property type="entry name" value="HYDROXYACYL-THIOESTER DEHYDRATASE TYPE 2, MITOCHONDRIAL"/>
    <property type="match status" value="1"/>
</dbReference>
<dbReference type="Proteomes" id="UP000237752">
    <property type="component" value="Unassembled WGS sequence"/>
</dbReference>
<gene>
    <name evidence="1" type="ORF">CLV47_114116</name>
</gene>
<evidence type="ECO:0000313" key="2">
    <source>
        <dbReference type="Proteomes" id="UP000237752"/>
    </source>
</evidence>
<dbReference type="AlphaFoldDB" id="A0A2T0ZXL5"/>
<protein>
    <submittedName>
        <fullName evidence="1">3-methylfumaryl-CoA hydratase</fullName>
    </submittedName>
</protein>
<reference evidence="1 2" key="1">
    <citation type="submission" date="2018-03" db="EMBL/GenBank/DDBJ databases">
        <title>Genomic Encyclopedia of Archaeal and Bacterial Type Strains, Phase II (KMG-II): from individual species to whole genera.</title>
        <authorList>
            <person name="Goeker M."/>
        </authorList>
    </citation>
    <scope>NUCLEOTIDE SEQUENCE [LARGE SCALE GENOMIC DNA]</scope>
    <source>
        <strain evidence="1 2">DSM 100065</strain>
    </source>
</reference>
<keyword evidence="2" id="KW-1185">Reference proteome</keyword>
<dbReference type="EMBL" id="PVUE01000014">
    <property type="protein sequence ID" value="PRZ40818.1"/>
    <property type="molecule type" value="Genomic_DNA"/>
</dbReference>
<sequence length="295" mass="32825">MAHKTLDEYIDGWAPGAITDVDPLRPEAAALLRDILDAGDDSSSDGTLPPLWHWAYFTTWPAQRALGEDGHPTEGHFLPPLPNRRRMWAGGHVTLHGRLRLNTETTRTGTLTDVQVKHGRSGDMILASVRYDYVQAGTTLISELQNHVYRIGDDDAARPAWGPRPVDYPDSDLPWQFRLTTDQIRLFRLSAVTGNSHRIHYDRPYAEDVEHYPGLVVHGPLLALQMAGLARRHDPALELAEIDYRVLSPVFVGEPVLVTGRPSADTSGAELQVLSQPDTVHAKGTATYRRTMTNH</sequence>
<dbReference type="RefSeq" id="WP_106349987.1">
    <property type="nucleotide sequence ID" value="NZ_PVUE01000014.1"/>
</dbReference>
<dbReference type="PANTHER" id="PTHR28152:SF1">
    <property type="entry name" value="HYDROXYACYL-THIOESTER DEHYDRATASE TYPE 2, MITOCHONDRIAL"/>
    <property type="match status" value="1"/>
</dbReference>
<dbReference type="SUPFAM" id="SSF54637">
    <property type="entry name" value="Thioesterase/thiol ester dehydrase-isomerase"/>
    <property type="match status" value="1"/>
</dbReference>
<dbReference type="InterPro" id="IPR029069">
    <property type="entry name" value="HotDog_dom_sf"/>
</dbReference>
<dbReference type="Gene3D" id="3.10.129.10">
    <property type="entry name" value="Hotdog Thioesterase"/>
    <property type="match status" value="2"/>
</dbReference>
<evidence type="ECO:0000313" key="1">
    <source>
        <dbReference type="EMBL" id="PRZ40818.1"/>
    </source>
</evidence>
<accession>A0A2T0ZXL5</accession>
<dbReference type="InterPro" id="IPR052741">
    <property type="entry name" value="Mitochondrial_HTD2"/>
</dbReference>